<accession>A0ABR5PYC2</accession>
<dbReference type="RefSeq" id="WP_003149791.1">
    <property type="nucleotide sequence ID" value="NZ_JQCP01000004.1"/>
</dbReference>
<evidence type="ECO:0000259" key="8">
    <source>
        <dbReference type="Pfam" id="PF25990"/>
    </source>
</evidence>
<feature type="compositionally biased region" description="Basic and acidic residues" evidence="5">
    <location>
        <begin position="519"/>
        <end position="529"/>
    </location>
</feature>
<dbReference type="Pfam" id="PF25917">
    <property type="entry name" value="BSH_RND"/>
    <property type="match status" value="1"/>
</dbReference>
<feature type="region of interest" description="Disordered" evidence="5">
    <location>
        <begin position="481"/>
        <end position="529"/>
    </location>
</feature>
<evidence type="ECO:0000313" key="10">
    <source>
        <dbReference type="Proteomes" id="UP000051927"/>
    </source>
</evidence>
<comment type="similarity">
    <text evidence="2">Belongs to the membrane fusion protein (MFP) (TC 8.A.1) family.</text>
</comment>
<dbReference type="Gene3D" id="2.40.30.170">
    <property type="match status" value="1"/>
</dbReference>
<gene>
    <name evidence="9" type="ORF">IV60_GL001370</name>
</gene>
<dbReference type="Gene3D" id="1.10.287.470">
    <property type="entry name" value="Helix hairpin bin"/>
    <property type="match status" value="1"/>
</dbReference>
<evidence type="ECO:0000256" key="6">
    <source>
        <dbReference type="SAM" id="Phobius"/>
    </source>
</evidence>
<evidence type="ECO:0000256" key="5">
    <source>
        <dbReference type="SAM" id="MobiDB-lite"/>
    </source>
</evidence>
<organism evidence="9 10">
    <name type="scientific">Lancefieldella rimae</name>
    <dbReference type="NCBI Taxonomy" id="1383"/>
    <lineage>
        <taxon>Bacteria</taxon>
        <taxon>Bacillati</taxon>
        <taxon>Actinomycetota</taxon>
        <taxon>Coriobacteriia</taxon>
        <taxon>Coriobacteriales</taxon>
        <taxon>Atopobiaceae</taxon>
        <taxon>Lancefieldella</taxon>
    </lineage>
</organism>
<feature type="transmembrane region" description="Helical" evidence="6">
    <location>
        <begin position="95"/>
        <end position="117"/>
    </location>
</feature>
<feature type="region of interest" description="Disordered" evidence="5">
    <location>
        <begin position="1"/>
        <end position="52"/>
    </location>
</feature>
<feature type="domain" description="YknX-like beta-barrel" evidence="8">
    <location>
        <begin position="324"/>
        <end position="411"/>
    </location>
</feature>
<dbReference type="InterPro" id="IPR050465">
    <property type="entry name" value="UPF0194_transport"/>
</dbReference>
<dbReference type="Proteomes" id="UP000051927">
    <property type="component" value="Unassembled WGS sequence"/>
</dbReference>
<keyword evidence="6" id="KW-0812">Transmembrane</keyword>
<comment type="caution">
    <text evidence="9">The sequence shown here is derived from an EMBL/GenBank/DDBJ whole genome shotgun (WGS) entry which is preliminary data.</text>
</comment>
<evidence type="ECO:0000256" key="4">
    <source>
        <dbReference type="SAM" id="Coils"/>
    </source>
</evidence>
<keyword evidence="10" id="KW-1185">Reference proteome</keyword>
<protein>
    <submittedName>
        <fullName evidence="9">ABC export system, membrane fusion protein</fullName>
    </submittedName>
</protein>
<keyword evidence="6" id="KW-1133">Transmembrane helix</keyword>
<name>A0ABR5PYC2_9ACTN</name>
<dbReference type="InterPro" id="IPR058625">
    <property type="entry name" value="MdtA-like_BSH"/>
</dbReference>
<dbReference type="NCBIfam" id="TIGR01730">
    <property type="entry name" value="RND_mfp"/>
    <property type="match status" value="1"/>
</dbReference>
<feature type="compositionally biased region" description="Low complexity" evidence="5">
    <location>
        <begin position="503"/>
        <end position="518"/>
    </location>
</feature>
<reference evidence="9 10" key="1">
    <citation type="journal article" date="2015" name="Genome Announc.">
        <title>Expanding the biotechnology potential of lactobacilli through comparative genomics of 213 strains and associated genera.</title>
        <authorList>
            <person name="Sun Z."/>
            <person name="Harris H.M."/>
            <person name="McCann A."/>
            <person name="Guo C."/>
            <person name="Argimon S."/>
            <person name="Zhang W."/>
            <person name="Yang X."/>
            <person name="Jeffery I.B."/>
            <person name="Cooney J.C."/>
            <person name="Kagawa T.F."/>
            <person name="Liu W."/>
            <person name="Song Y."/>
            <person name="Salvetti E."/>
            <person name="Wrobel A."/>
            <person name="Rasinkangas P."/>
            <person name="Parkhill J."/>
            <person name="Rea M.C."/>
            <person name="O'Sullivan O."/>
            <person name="Ritari J."/>
            <person name="Douillard F.P."/>
            <person name="Paul Ross R."/>
            <person name="Yang R."/>
            <person name="Briner A.E."/>
            <person name="Felis G.E."/>
            <person name="de Vos W.M."/>
            <person name="Barrangou R."/>
            <person name="Klaenhammer T.R."/>
            <person name="Caufield P.W."/>
            <person name="Cui Y."/>
            <person name="Zhang H."/>
            <person name="O'Toole P.W."/>
        </authorList>
    </citation>
    <scope>NUCLEOTIDE SEQUENCE [LARGE SCALE GENOMIC DNA]</scope>
    <source>
        <strain evidence="9 10">DSM 7090</strain>
    </source>
</reference>
<dbReference type="Gene3D" id="2.40.420.20">
    <property type="match status" value="1"/>
</dbReference>
<dbReference type="PANTHER" id="PTHR32347:SF14">
    <property type="entry name" value="EFFLUX SYSTEM COMPONENT YKNX-RELATED"/>
    <property type="match status" value="1"/>
</dbReference>
<evidence type="ECO:0000256" key="2">
    <source>
        <dbReference type="ARBA" id="ARBA00009477"/>
    </source>
</evidence>
<feature type="compositionally biased region" description="Polar residues" evidence="5">
    <location>
        <begin position="12"/>
        <end position="36"/>
    </location>
</feature>
<dbReference type="PANTHER" id="PTHR32347">
    <property type="entry name" value="EFFLUX SYSTEM COMPONENT YKNX-RELATED"/>
    <property type="match status" value="1"/>
</dbReference>
<dbReference type="InterPro" id="IPR058636">
    <property type="entry name" value="Beta-barrel_YknX"/>
</dbReference>
<dbReference type="InterPro" id="IPR006143">
    <property type="entry name" value="RND_pump_MFP"/>
</dbReference>
<keyword evidence="3 4" id="KW-0175">Coiled coil</keyword>
<proteinExistence type="inferred from homology"/>
<evidence type="ECO:0000256" key="1">
    <source>
        <dbReference type="ARBA" id="ARBA00004196"/>
    </source>
</evidence>
<keyword evidence="6" id="KW-0472">Membrane</keyword>
<feature type="domain" description="Multidrug resistance protein MdtA-like barrel-sandwich hybrid" evidence="7">
    <location>
        <begin position="156"/>
        <end position="297"/>
    </location>
</feature>
<dbReference type="Pfam" id="PF25990">
    <property type="entry name" value="Beta-barrel_YknX"/>
    <property type="match status" value="1"/>
</dbReference>
<feature type="compositionally biased region" description="Basic and acidic residues" evidence="5">
    <location>
        <begin position="37"/>
        <end position="52"/>
    </location>
</feature>
<evidence type="ECO:0000259" key="7">
    <source>
        <dbReference type="Pfam" id="PF25917"/>
    </source>
</evidence>
<sequence>MFHFDRKLQQGKVDTSSGDSNPLSGGSASPDDNASPDNERHTVSAHKVPDVTDKTADINSRIEVITSAEDKEDAEAREAYESLMRHRKIRLRKKFIKVGIALGVVVLIGIAFVARLFQSEKQVEAPTASTAFITRGEFSDSVSASGSIKPISSTVVTPEVDGIIQDVQVAEGSVVKKGDKLFTIKNDELDKAVRKAAQQVKAAENEVSKAKAALEAARSGVAGVGEDDQENGGANASSVEASVETAQANLESAQIALEEARSAHNDAVAQADKRTVTAPCDGTVIVMNAVNGASVGSSGGAGAGSNSGSGASGSLITIADLSKMKVNVQINEVDISRIAVEQKAQVTFAALRELSCGAIVTHVSTVSSSGGDTSGMSYDGRGRAIVTYDVELLIENPDASIKPGMTASADIMIQHMENVLTVPLFALAEDETGTYVNVVTSRDDKNNPQVKRVPVTVKAKSSTTAVIEGEGINDGTEVLLAGGTGNPDVGILDNPDGGEKDGSSGSASGTSNGSSSDSSSDKDVTGGGR</sequence>
<dbReference type="GeneID" id="84904858"/>
<evidence type="ECO:0000313" key="9">
    <source>
        <dbReference type="EMBL" id="KRO01499.1"/>
    </source>
</evidence>
<dbReference type="Gene3D" id="2.40.50.100">
    <property type="match status" value="1"/>
</dbReference>
<evidence type="ECO:0000256" key="3">
    <source>
        <dbReference type="ARBA" id="ARBA00023054"/>
    </source>
</evidence>
<feature type="coiled-coil region" evidence="4">
    <location>
        <begin position="186"/>
        <end position="270"/>
    </location>
</feature>
<dbReference type="SUPFAM" id="SSF111369">
    <property type="entry name" value="HlyD-like secretion proteins"/>
    <property type="match status" value="1"/>
</dbReference>
<comment type="subcellular location">
    <subcellularLocation>
        <location evidence="1">Cell envelope</location>
    </subcellularLocation>
</comment>
<dbReference type="EMBL" id="JQCP01000004">
    <property type="protein sequence ID" value="KRO01499.1"/>
    <property type="molecule type" value="Genomic_DNA"/>
</dbReference>